<gene>
    <name evidence="2" type="ORF">CARN2_2738</name>
</gene>
<evidence type="ECO:0000256" key="1">
    <source>
        <dbReference type="SAM" id="MobiDB-lite"/>
    </source>
</evidence>
<evidence type="ECO:0000313" key="2">
    <source>
        <dbReference type="EMBL" id="CBH97266.1"/>
    </source>
</evidence>
<sequence>MELMDGAAVDAAELHAIGELCLSSGPVSGAKQQEKATRTGVRTPRVGMTSRSWTTWSPTAESHRGATRPV</sequence>
<proteinExistence type="predicted"/>
<organism evidence="2">
    <name type="scientific">mine drainage metagenome</name>
    <dbReference type="NCBI Taxonomy" id="410659"/>
    <lineage>
        <taxon>unclassified sequences</taxon>
        <taxon>metagenomes</taxon>
        <taxon>ecological metagenomes</taxon>
    </lineage>
</organism>
<reference evidence="2" key="1">
    <citation type="submission" date="2009-10" db="EMBL/GenBank/DDBJ databases">
        <title>Diversity of trophic interactions inside an arsenic-rich microbial ecosystem.</title>
        <authorList>
            <person name="Bertin P.N."/>
            <person name="Heinrich-Salmeron A."/>
            <person name="Pelletier E."/>
            <person name="Goulhen-Chollet F."/>
            <person name="Arsene-Ploetze F."/>
            <person name="Gallien S."/>
            <person name="Calteau A."/>
            <person name="Vallenet D."/>
            <person name="Casiot C."/>
            <person name="Chane-Woon-Ming B."/>
            <person name="Giloteaux L."/>
            <person name="Barakat M."/>
            <person name="Bonnefoy V."/>
            <person name="Bruneel O."/>
            <person name="Chandler M."/>
            <person name="Cleiss J."/>
            <person name="Duran R."/>
            <person name="Elbaz-Poulichet F."/>
            <person name="Fonknechten N."/>
            <person name="Lauga B."/>
            <person name="Mornico D."/>
            <person name="Ortet P."/>
            <person name="Schaeffer C."/>
            <person name="Siguier P."/>
            <person name="Alexander Thil Smith A."/>
            <person name="Van Dorsselaer A."/>
            <person name="Weissenbach J."/>
            <person name="Medigue C."/>
            <person name="Le Paslier D."/>
        </authorList>
    </citation>
    <scope>NUCLEOTIDE SEQUENCE</scope>
</reference>
<dbReference type="AlphaFoldDB" id="E6PQR1"/>
<comment type="caution">
    <text evidence="2">The sequence shown here is derived from an EMBL/GenBank/DDBJ whole genome shotgun (WGS) entry which is preliminary data.</text>
</comment>
<dbReference type="EMBL" id="CABM01000042">
    <property type="protein sequence ID" value="CBH97266.1"/>
    <property type="molecule type" value="Genomic_DNA"/>
</dbReference>
<accession>E6PQR1</accession>
<name>E6PQR1_9ZZZZ</name>
<protein>
    <submittedName>
        <fullName evidence="2">Uncharacterized protein</fullName>
    </submittedName>
</protein>
<feature type="region of interest" description="Disordered" evidence="1">
    <location>
        <begin position="24"/>
        <end position="70"/>
    </location>
</feature>
<feature type="compositionally biased region" description="Polar residues" evidence="1">
    <location>
        <begin position="49"/>
        <end position="60"/>
    </location>
</feature>